<evidence type="ECO:0000313" key="2">
    <source>
        <dbReference type="EMBL" id="KIJ07879.1"/>
    </source>
</evidence>
<evidence type="ECO:0000256" key="1">
    <source>
        <dbReference type="SAM" id="MobiDB-lite"/>
    </source>
</evidence>
<evidence type="ECO:0000313" key="3">
    <source>
        <dbReference type="Proteomes" id="UP000053647"/>
    </source>
</evidence>
<dbReference type="Proteomes" id="UP000053647">
    <property type="component" value="Unassembled WGS sequence"/>
</dbReference>
<name>A0A0C9SNG4_PAXIN</name>
<accession>A0A0C9SNG4</accession>
<protein>
    <submittedName>
        <fullName evidence="2">Uncharacterized protein</fullName>
    </submittedName>
</protein>
<organism evidence="2 3">
    <name type="scientific">Paxillus involutus ATCC 200175</name>
    <dbReference type="NCBI Taxonomy" id="664439"/>
    <lineage>
        <taxon>Eukaryota</taxon>
        <taxon>Fungi</taxon>
        <taxon>Dikarya</taxon>
        <taxon>Basidiomycota</taxon>
        <taxon>Agaricomycotina</taxon>
        <taxon>Agaricomycetes</taxon>
        <taxon>Agaricomycetidae</taxon>
        <taxon>Boletales</taxon>
        <taxon>Paxilineae</taxon>
        <taxon>Paxillaceae</taxon>
        <taxon>Paxillus</taxon>
    </lineage>
</organism>
<feature type="region of interest" description="Disordered" evidence="1">
    <location>
        <begin position="146"/>
        <end position="165"/>
    </location>
</feature>
<reference evidence="2 3" key="1">
    <citation type="submission" date="2014-06" db="EMBL/GenBank/DDBJ databases">
        <authorList>
            <consortium name="DOE Joint Genome Institute"/>
            <person name="Kuo A."/>
            <person name="Kohler A."/>
            <person name="Nagy L.G."/>
            <person name="Floudas D."/>
            <person name="Copeland A."/>
            <person name="Barry K.W."/>
            <person name="Cichocki N."/>
            <person name="Veneault-Fourrey C."/>
            <person name="LaButti K."/>
            <person name="Lindquist E.A."/>
            <person name="Lipzen A."/>
            <person name="Lundell T."/>
            <person name="Morin E."/>
            <person name="Murat C."/>
            <person name="Sun H."/>
            <person name="Tunlid A."/>
            <person name="Henrissat B."/>
            <person name="Grigoriev I.V."/>
            <person name="Hibbett D.S."/>
            <person name="Martin F."/>
            <person name="Nordberg H.P."/>
            <person name="Cantor M.N."/>
            <person name="Hua S.X."/>
        </authorList>
    </citation>
    <scope>NUCLEOTIDE SEQUENCE [LARGE SCALE GENOMIC DNA]</scope>
    <source>
        <strain evidence="2 3">ATCC 200175</strain>
    </source>
</reference>
<proteinExistence type="predicted"/>
<dbReference type="OrthoDB" id="4743193at2759"/>
<dbReference type="AlphaFoldDB" id="A0A0C9SNG4"/>
<dbReference type="HOGENOM" id="CLU_009487_2_0_1"/>
<gene>
    <name evidence="2" type="ORF">PAXINDRAFT_89684</name>
</gene>
<dbReference type="EMBL" id="KN819758">
    <property type="protein sequence ID" value="KIJ07879.1"/>
    <property type="molecule type" value="Genomic_DNA"/>
</dbReference>
<keyword evidence="3" id="KW-1185">Reference proteome</keyword>
<sequence>MASAEQVESVLDVLKFSGIRPFEFFLSLLTDQRFKNHTKTLKLLCHGQELVEALRKHPQSVAGGNLADWAGEITRDGYAREMCALSAEANSSHFNVSHTSVQQLEQFSIEDMARGMEEMAPMLWKFLGVLLSARVTSSHCDLDLDRDGDQRMGGGEGSDDANDKGYWRELGEGELEGLVFGDRQRSAQKKVIILSILMQSTNRKSNALQSVVGIFLQSMHTPQKVIETFARMGISVSINMVNTAI</sequence>
<reference evidence="3" key="2">
    <citation type="submission" date="2015-01" db="EMBL/GenBank/DDBJ databases">
        <title>Evolutionary Origins and Diversification of the Mycorrhizal Mutualists.</title>
        <authorList>
            <consortium name="DOE Joint Genome Institute"/>
            <consortium name="Mycorrhizal Genomics Consortium"/>
            <person name="Kohler A."/>
            <person name="Kuo A."/>
            <person name="Nagy L.G."/>
            <person name="Floudas D."/>
            <person name="Copeland A."/>
            <person name="Barry K.W."/>
            <person name="Cichocki N."/>
            <person name="Veneault-Fourrey C."/>
            <person name="LaButti K."/>
            <person name="Lindquist E.A."/>
            <person name="Lipzen A."/>
            <person name="Lundell T."/>
            <person name="Morin E."/>
            <person name="Murat C."/>
            <person name="Riley R."/>
            <person name="Ohm R."/>
            <person name="Sun H."/>
            <person name="Tunlid A."/>
            <person name="Henrissat B."/>
            <person name="Grigoriev I.V."/>
            <person name="Hibbett D.S."/>
            <person name="Martin F."/>
        </authorList>
    </citation>
    <scope>NUCLEOTIDE SEQUENCE [LARGE SCALE GENOMIC DNA]</scope>
    <source>
        <strain evidence="3">ATCC 200175</strain>
    </source>
</reference>